<dbReference type="KEGG" id="fab:101813176"/>
<evidence type="ECO:0000313" key="2">
    <source>
        <dbReference type="Ensembl" id="ENSFALP00000010997.1"/>
    </source>
</evidence>
<dbReference type="InterPro" id="IPR049547">
    <property type="entry name" value="WDR93_beta-prop"/>
</dbReference>
<dbReference type="GO" id="GO:0022900">
    <property type="term" value="P:electron transport chain"/>
    <property type="evidence" value="ECO:0007669"/>
    <property type="project" value="InterPro"/>
</dbReference>
<sequence length="677" mass="76257">MAVNTRKHPLGIPPPSEKDWQKEDEEDFFLLDPDRKRDVLPQPFRMINKLVLQVFESAMEIIERREMLREAQKLKVQPKKCFPTAEFQVTERANCLAVSGRYIFVGLSMGLSAFNTCDFRDVCAWDAAKTEICAIHASDLGRECHVLLAVDEMGLAWLFCFHRESFLLIKTLNEVVDISQRSTCVEVVLSQGGDYAGILLQDSTKAWLEIYQLPKDSWLKEMEKITEAAEAAEELDCSERRSSCSSEELPMSAIQADVELDPPVLLLIVRPPKPITGTSFKGPLDALKEVDDSSMLGLGYNHLIKDSQWELQEAIFCSTYQEYLEAEGVIKEEIPRYATFHFLLPSRILMGPEMEVQPDIPVGIGVHWNGNHNFCLYLLNRSLKEKADSDLKPDVVWPCAAPIACSAVSSCSRYLALAGEDATITIWDKHLGYPLFVTAILEERFIRSIHFLCDSAAASDETSGTDSVCSGADPVYPIIQLLVLCTDSSFYLVKASRAGKSSITLLADRPENPNLTVSAVMPVLAFPSAVLIFSWDGSVSLMNTDTSQTVYCFCTPPSHAVAPPWQPVFTVDSVNCYLLLRGVEHQQADELVQSKATHSTIFLFDFNSYPLKEAFPKKPDLPLKPLQELQWIERCNIFLRDRFHLLPERQQVLLEMEEQEYWDCLQAQAAAMDSERK</sequence>
<protein>
    <submittedName>
        <fullName evidence="2">WD repeat domain 93</fullName>
    </submittedName>
</protein>
<dbReference type="InterPro" id="IPR006885">
    <property type="entry name" value="NADH_UbQ_FeS_4_mit-like"/>
</dbReference>
<dbReference type="GeneID" id="101813176"/>
<organism evidence="2 3">
    <name type="scientific">Ficedula albicollis</name>
    <name type="common">Collared flycatcher</name>
    <name type="synonym">Muscicapa albicollis</name>
    <dbReference type="NCBI Taxonomy" id="59894"/>
    <lineage>
        <taxon>Eukaryota</taxon>
        <taxon>Metazoa</taxon>
        <taxon>Chordata</taxon>
        <taxon>Craniata</taxon>
        <taxon>Vertebrata</taxon>
        <taxon>Euteleostomi</taxon>
        <taxon>Archelosauria</taxon>
        <taxon>Archosauria</taxon>
        <taxon>Dinosauria</taxon>
        <taxon>Saurischia</taxon>
        <taxon>Theropoda</taxon>
        <taxon>Coelurosauria</taxon>
        <taxon>Aves</taxon>
        <taxon>Neognathae</taxon>
        <taxon>Neoaves</taxon>
        <taxon>Telluraves</taxon>
        <taxon>Australaves</taxon>
        <taxon>Passeriformes</taxon>
        <taxon>Muscicapidae</taxon>
        <taxon>Ficedula</taxon>
    </lineage>
</organism>
<dbReference type="AlphaFoldDB" id="U3K7J3"/>
<reference evidence="2" key="2">
    <citation type="submission" date="2025-08" db="UniProtKB">
        <authorList>
            <consortium name="Ensembl"/>
        </authorList>
    </citation>
    <scope>IDENTIFICATION</scope>
</reference>
<accession>U3K7J3</accession>
<dbReference type="STRING" id="59894.ENSFALP00000010997"/>
<dbReference type="eggNOG" id="ENOG502QW2J">
    <property type="taxonomic scope" value="Eukaryota"/>
</dbReference>
<dbReference type="GeneTree" id="ENSGT00390000009995"/>
<dbReference type="Ensembl" id="ENSFALT00000011042.2">
    <property type="protein sequence ID" value="ENSFALP00000010997.1"/>
    <property type="gene ID" value="ENSFALG00000010540.2"/>
</dbReference>
<reference evidence="2 3" key="1">
    <citation type="journal article" date="2012" name="Nature">
        <title>The genomic landscape of species divergence in Ficedula flycatchers.</title>
        <authorList>
            <person name="Ellegren H."/>
            <person name="Smeds L."/>
            <person name="Burri R."/>
            <person name="Olason P.I."/>
            <person name="Backstrom N."/>
            <person name="Kawakami T."/>
            <person name="Kunstner A."/>
            <person name="Makinen H."/>
            <person name="Nadachowska-Brzyska K."/>
            <person name="Qvarnstrom A."/>
            <person name="Uebbing S."/>
            <person name="Wolf J.B."/>
        </authorList>
    </citation>
    <scope>NUCLEOTIDE SEQUENCE [LARGE SCALE GENOMIC DNA]</scope>
</reference>
<keyword evidence="3" id="KW-1185">Reference proteome</keyword>
<dbReference type="RefSeq" id="XP_005051867.1">
    <property type="nucleotide sequence ID" value="XM_005051810.2"/>
</dbReference>
<dbReference type="SUPFAM" id="SSF50978">
    <property type="entry name" value="WD40 repeat-like"/>
    <property type="match status" value="1"/>
</dbReference>
<name>U3K7J3_FICAL</name>
<evidence type="ECO:0000256" key="1">
    <source>
        <dbReference type="SAM" id="MobiDB-lite"/>
    </source>
</evidence>
<dbReference type="PANTHER" id="PTHR12219">
    <property type="entry name" value="NADH-UBIQUINONE OXIDOREDUCTASE"/>
    <property type="match status" value="1"/>
</dbReference>
<dbReference type="PANTHER" id="PTHR12219:SF17">
    <property type="entry name" value="WD REPEAT-CONTAINING PROTEIN 93"/>
    <property type="match status" value="1"/>
</dbReference>
<evidence type="ECO:0000313" key="3">
    <source>
        <dbReference type="Proteomes" id="UP000016665"/>
    </source>
</evidence>
<feature type="region of interest" description="Disordered" evidence="1">
    <location>
        <begin position="1"/>
        <end position="23"/>
    </location>
</feature>
<gene>
    <name evidence="2" type="primary">WDR93</name>
</gene>
<dbReference type="Proteomes" id="UP000016665">
    <property type="component" value="Chromosome 10"/>
</dbReference>
<dbReference type="HOGENOM" id="CLU_025331_1_0_1"/>
<dbReference type="InterPro" id="IPR036322">
    <property type="entry name" value="WD40_repeat_dom_sf"/>
</dbReference>
<dbReference type="Pfam" id="PF21030">
    <property type="entry name" value="WDR93"/>
    <property type="match status" value="1"/>
</dbReference>
<proteinExistence type="predicted"/>
<dbReference type="OrthoDB" id="547231at2759"/>
<reference evidence="2" key="3">
    <citation type="submission" date="2025-09" db="UniProtKB">
        <authorList>
            <consortium name="Ensembl"/>
        </authorList>
    </citation>
    <scope>IDENTIFICATION</scope>
</reference>
<dbReference type="CTD" id="56964"/>
<dbReference type="OMA" id="YSHETES"/>